<dbReference type="SUPFAM" id="SSF47240">
    <property type="entry name" value="Ferritin-like"/>
    <property type="match status" value="1"/>
</dbReference>
<organism evidence="1 2">
    <name type="scientific">Nocardioides phosphati</name>
    <dbReference type="NCBI Taxonomy" id="1867775"/>
    <lineage>
        <taxon>Bacteria</taxon>
        <taxon>Bacillati</taxon>
        <taxon>Actinomycetota</taxon>
        <taxon>Actinomycetes</taxon>
        <taxon>Propionibacteriales</taxon>
        <taxon>Nocardioidaceae</taxon>
        <taxon>Nocardioides</taxon>
    </lineage>
</organism>
<name>A0ABQ2NB53_9ACTN</name>
<evidence type="ECO:0008006" key="3">
    <source>
        <dbReference type="Google" id="ProtNLM"/>
    </source>
</evidence>
<reference evidence="2" key="1">
    <citation type="journal article" date="2019" name="Int. J. Syst. Evol. Microbiol.">
        <title>The Global Catalogue of Microorganisms (GCM) 10K type strain sequencing project: providing services to taxonomists for standard genome sequencing and annotation.</title>
        <authorList>
            <consortium name="The Broad Institute Genomics Platform"/>
            <consortium name="The Broad Institute Genome Sequencing Center for Infectious Disease"/>
            <person name="Wu L."/>
            <person name="Ma J."/>
        </authorList>
    </citation>
    <scope>NUCLEOTIDE SEQUENCE [LARGE SCALE GENOMIC DNA]</scope>
    <source>
        <strain evidence="2">CGMCC 4.7371</strain>
    </source>
</reference>
<dbReference type="InterPro" id="IPR009078">
    <property type="entry name" value="Ferritin-like_SF"/>
</dbReference>
<evidence type="ECO:0000313" key="1">
    <source>
        <dbReference type="EMBL" id="GGO91273.1"/>
    </source>
</evidence>
<proteinExistence type="predicted"/>
<dbReference type="Gene3D" id="1.10.620.20">
    <property type="entry name" value="Ribonucleotide Reductase, subunit A"/>
    <property type="match status" value="1"/>
</dbReference>
<accession>A0ABQ2NB53</accession>
<evidence type="ECO:0000313" key="2">
    <source>
        <dbReference type="Proteomes" id="UP000655410"/>
    </source>
</evidence>
<dbReference type="EMBL" id="BMNI01000006">
    <property type="protein sequence ID" value="GGO91273.1"/>
    <property type="molecule type" value="Genomic_DNA"/>
</dbReference>
<dbReference type="InterPro" id="IPR012348">
    <property type="entry name" value="RNR-like"/>
</dbReference>
<keyword evidence="2" id="KW-1185">Reference proteome</keyword>
<dbReference type="Pfam" id="PF11583">
    <property type="entry name" value="AurF"/>
    <property type="match status" value="1"/>
</dbReference>
<dbReference type="Proteomes" id="UP000655410">
    <property type="component" value="Unassembled WGS sequence"/>
</dbReference>
<dbReference type="InterPro" id="IPR025859">
    <property type="entry name" value="AurF/CmlI"/>
</dbReference>
<sequence>MSHHAFDNDAYEAHLRSLSEASVRLSFNAFKDIPWDDPAYEWRRNDPQFVLSDADVIGAHPWYQALPLERQIEIGMFRFAQIAKVGRQFEQVLIGGIMHHLIAMESGNPEFRYLMHEVTEETHHIQMFQEAVNRAKEQYGIDPQGAPAYFQKLSPLMTQAGIYLPTIFFIGILAGEEPIDHLQKSMVRDGGRQPLISRIMQIHIAEEARHISFAHEWLAKNFGQAGRIRKFLLSLAYPLAMWWLCTVIMKPTRRDLRAMGIPRDVAREMWWRSPASDEHRREMFGDVRLLADRLGIRRGVARWLWRLLRIDGRPSRYRGETHERELAA</sequence>
<dbReference type="RefSeq" id="WP_188784346.1">
    <property type="nucleotide sequence ID" value="NZ_BMNI01000006.1"/>
</dbReference>
<comment type="caution">
    <text evidence="1">The sequence shown here is derived from an EMBL/GenBank/DDBJ whole genome shotgun (WGS) entry which is preliminary data.</text>
</comment>
<gene>
    <name evidence="1" type="ORF">GCM10011584_24960</name>
</gene>
<protein>
    <recommendedName>
        <fullName evidence="3">Diiron oxygenase</fullName>
    </recommendedName>
</protein>